<protein>
    <recommendedName>
        <fullName evidence="4">Oligosaccharide flippase family protein</fullName>
    </recommendedName>
</protein>
<accession>A0A6I1FM45</accession>
<feature type="transmembrane region" description="Helical" evidence="1">
    <location>
        <begin position="280"/>
        <end position="301"/>
    </location>
</feature>
<feature type="transmembrane region" description="Helical" evidence="1">
    <location>
        <begin position="20"/>
        <end position="42"/>
    </location>
</feature>
<evidence type="ECO:0000256" key="1">
    <source>
        <dbReference type="SAM" id="Phobius"/>
    </source>
</evidence>
<dbReference type="RefSeq" id="WP_152150345.1">
    <property type="nucleotide sequence ID" value="NZ_WEIO01000003.1"/>
</dbReference>
<reference evidence="2 3" key="1">
    <citation type="submission" date="2019-10" db="EMBL/GenBank/DDBJ databases">
        <title>Bacillus aerolatum sp. nov., isolated from bioaerosol of sport playgrounds.</title>
        <authorList>
            <person name="Chen P."/>
            <person name="Zhang G."/>
        </authorList>
    </citation>
    <scope>NUCLEOTIDE SEQUENCE [LARGE SCALE GENOMIC DNA]</scope>
    <source>
        <strain evidence="2 3">CX253</strain>
    </source>
</reference>
<name>A0A6I1FM45_9BACI</name>
<gene>
    <name evidence="2" type="ORF">F9802_06415</name>
</gene>
<feature type="transmembrane region" description="Helical" evidence="1">
    <location>
        <begin position="208"/>
        <end position="227"/>
    </location>
</feature>
<evidence type="ECO:0000313" key="3">
    <source>
        <dbReference type="Proteomes" id="UP000429595"/>
    </source>
</evidence>
<comment type="caution">
    <text evidence="2">The sequence shown here is derived from an EMBL/GenBank/DDBJ whole genome shotgun (WGS) entry which is preliminary data.</text>
</comment>
<keyword evidence="1" id="KW-0472">Membrane</keyword>
<sequence length="413" mass="47544">MIKKLVKKLGFGFFLKSSVINILANIVGIISLQIFVLPFIASEYTNEFANILIVLGYSNILCGVIAGAASNLIIRDLKTKNKEKEYISWTLYFSFFIVAIFTVVISFVSHISTINGLYILVLSLKTFLMAFPYKNLKFKYLLITNFINLLFASMLILFSHLNYFNIKDPFFFIIIPELISTILLLYVYRSSFCFINLYQIWLYTIKEIKSFTVMMALMLSTVGLKYIDRIIIPFFLEEDYLAIFYTGSILGMLIMFPLGAVSNMVFSYLSNKKVAIEGKYLLQVSIFTLLTLLTTGIFIFMLTPFVVKIFYREYSSEITPYLLLISLLQPIILLDLFLRGLTMVYIKDTSKILIDLSSLIGIIVLSSFLIEIFELKGYIFSLILVYLSKNCIQTFFVLRNLKKSNLPLRNDNN</sequence>
<feature type="transmembrane region" description="Helical" evidence="1">
    <location>
        <begin position="242"/>
        <end position="268"/>
    </location>
</feature>
<dbReference type="EMBL" id="WEIO01000003">
    <property type="protein sequence ID" value="KAB7707381.1"/>
    <property type="molecule type" value="Genomic_DNA"/>
</dbReference>
<keyword evidence="1" id="KW-0812">Transmembrane</keyword>
<feature type="transmembrane region" description="Helical" evidence="1">
    <location>
        <begin position="353"/>
        <end position="373"/>
    </location>
</feature>
<evidence type="ECO:0008006" key="4">
    <source>
        <dbReference type="Google" id="ProtNLM"/>
    </source>
</evidence>
<feature type="transmembrane region" description="Helical" evidence="1">
    <location>
        <begin position="170"/>
        <end position="188"/>
    </location>
</feature>
<proteinExistence type="predicted"/>
<feature type="transmembrane region" description="Helical" evidence="1">
    <location>
        <begin position="379"/>
        <end position="398"/>
    </location>
</feature>
<keyword evidence="1" id="KW-1133">Transmembrane helix</keyword>
<keyword evidence="3" id="KW-1185">Reference proteome</keyword>
<dbReference type="Proteomes" id="UP000429595">
    <property type="component" value="Unassembled WGS sequence"/>
</dbReference>
<feature type="transmembrane region" description="Helical" evidence="1">
    <location>
        <begin position="114"/>
        <end position="133"/>
    </location>
</feature>
<evidence type="ECO:0000313" key="2">
    <source>
        <dbReference type="EMBL" id="KAB7707381.1"/>
    </source>
</evidence>
<feature type="transmembrane region" description="Helical" evidence="1">
    <location>
        <begin position="140"/>
        <end position="158"/>
    </location>
</feature>
<feature type="transmembrane region" description="Helical" evidence="1">
    <location>
        <begin position="321"/>
        <end position="341"/>
    </location>
</feature>
<dbReference type="AlphaFoldDB" id="A0A6I1FM45"/>
<feature type="transmembrane region" description="Helical" evidence="1">
    <location>
        <begin position="86"/>
        <end position="108"/>
    </location>
</feature>
<feature type="transmembrane region" description="Helical" evidence="1">
    <location>
        <begin position="48"/>
        <end position="74"/>
    </location>
</feature>
<organism evidence="2 3">
    <name type="scientific">Bacillus aerolatus</name>
    <dbReference type="NCBI Taxonomy" id="2653354"/>
    <lineage>
        <taxon>Bacteria</taxon>
        <taxon>Bacillati</taxon>
        <taxon>Bacillota</taxon>
        <taxon>Bacilli</taxon>
        <taxon>Bacillales</taxon>
        <taxon>Bacillaceae</taxon>
        <taxon>Bacillus</taxon>
    </lineage>
</organism>